<dbReference type="Proteomes" id="UP000199441">
    <property type="component" value="Unassembled WGS sequence"/>
</dbReference>
<dbReference type="AlphaFoldDB" id="A0A1H2RB65"/>
<evidence type="ECO:0000313" key="1">
    <source>
        <dbReference type="EMBL" id="SDW16535.1"/>
    </source>
</evidence>
<protein>
    <submittedName>
        <fullName evidence="1">Uncharacterized protein</fullName>
    </submittedName>
</protein>
<dbReference type="EMBL" id="FNOI01000001">
    <property type="protein sequence ID" value="SDW16535.1"/>
    <property type="molecule type" value="Genomic_DNA"/>
</dbReference>
<dbReference type="OrthoDB" id="7835793at2"/>
<reference evidence="2" key="1">
    <citation type="submission" date="2016-10" db="EMBL/GenBank/DDBJ databases">
        <authorList>
            <person name="Varghese N."/>
            <person name="Submissions S."/>
        </authorList>
    </citation>
    <scope>NUCLEOTIDE SEQUENCE [LARGE SCALE GENOMIC DNA]</scope>
    <source>
        <strain evidence="2">DSM 26922</strain>
    </source>
</reference>
<dbReference type="RefSeq" id="WP_089943702.1">
    <property type="nucleotide sequence ID" value="NZ_FNOI01000001.1"/>
</dbReference>
<name>A0A1H2RB65_9RHOB</name>
<proteinExistence type="predicted"/>
<accession>A0A1H2RB65</accession>
<organism evidence="1 2">
    <name type="scientific">Litoreibacter albidus</name>
    <dbReference type="NCBI Taxonomy" id="670155"/>
    <lineage>
        <taxon>Bacteria</taxon>
        <taxon>Pseudomonadati</taxon>
        <taxon>Pseudomonadota</taxon>
        <taxon>Alphaproteobacteria</taxon>
        <taxon>Rhodobacterales</taxon>
        <taxon>Roseobacteraceae</taxon>
        <taxon>Litoreibacter</taxon>
    </lineage>
</organism>
<sequence>MITARQYGAMMRQQGVLWPAPAIDSADMKLPEVSIYKIGGRGISNAFVLVRKKWATVYVNPAYTSYRAAFDAVMPRTSDGQDVDHLLPRSKGPGADFLALGRIGATSNRGWNDDESHQAMAQKVRNMPTASPHSFTSFLTDMERGWAVVTCYIRPLRELNQSVLTLVDPKDI</sequence>
<gene>
    <name evidence="1" type="ORF">SAMN04488001_0438</name>
</gene>
<evidence type="ECO:0000313" key="2">
    <source>
        <dbReference type="Proteomes" id="UP000199441"/>
    </source>
</evidence>
<keyword evidence="2" id="KW-1185">Reference proteome</keyword>